<dbReference type="GeneID" id="28767950"/>
<dbReference type="GO" id="GO:0016787">
    <property type="term" value="F:hydrolase activity"/>
    <property type="evidence" value="ECO:0007669"/>
    <property type="project" value="InterPro"/>
</dbReference>
<dbReference type="OrthoDB" id="630188at2759"/>
<dbReference type="InterPro" id="IPR051693">
    <property type="entry name" value="UPF0046_metallophosphoest"/>
</dbReference>
<dbReference type="PANTHER" id="PTHR12905:SF16">
    <property type="entry name" value="SER_THR PROTEIN PHOSPHATASE FAMILY PROTEIN (AFU_ORTHOLOGUE AFUA_1G06000)"/>
    <property type="match status" value="1"/>
</dbReference>
<evidence type="ECO:0000313" key="3">
    <source>
        <dbReference type="Proteomes" id="UP000077069"/>
    </source>
</evidence>
<dbReference type="SUPFAM" id="SSF56300">
    <property type="entry name" value="Metallo-dependent phosphatases"/>
    <property type="match status" value="1"/>
</dbReference>
<evidence type="ECO:0000313" key="2">
    <source>
        <dbReference type="EMBL" id="OAG12101.1"/>
    </source>
</evidence>
<dbReference type="InterPro" id="IPR004843">
    <property type="entry name" value="Calcineurin-like_PHP"/>
</dbReference>
<accession>A0A177CY25</accession>
<dbReference type="Gene3D" id="3.60.21.10">
    <property type="match status" value="1"/>
</dbReference>
<dbReference type="Pfam" id="PF00149">
    <property type="entry name" value="Metallophos"/>
    <property type="match status" value="1"/>
</dbReference>
<dbReference type="RefSeq" id="XP_018042466.1">
    <property type="nucleotide sequence ID" value="XM_018184464.1"/>
</dbReference>
<gene>
    <name evidence="2" type="ORF">CC84DRAFT_1254437</name>
</gene>
<dbReference type="EMBL" id="KV441548">
    <property type="protein sequence ID" value="OAG12101.1"/>
    <property type="molecule type" value="Genomic_DNA"/>
</dbReference>
<dbReference type="Proteomes" id="UP000077069">
    <property type="component" value="Unassembled WGS sequence"/>
</dbReference>
<dbReference type="CDD" id="cd07379">
    <property type="entry name" value="MPP_239FB"/>
    <property type="match status" value="1"/>
</dbReference>
<dbReference type="AlphaFoldDB" id="A0A177CY25"/>
<reference evidence="2 3" key="1">
    <citation type="submission" date="2016-05" db="EMBL/GenBank/DDBJ databases">
        <title>Comparative analysis of secretome profiles of manganese(II)-oxidizing ascomycete fungi.</title>
        <authorList>
            <consortium name="DOE Joint Genome Institute"/>
            <person name="Zeiner C.A."/>
            <person name="Purvine S.O."/>
            <person name="Zink E.M."/>
            <person name="Wu S."/>
            <person name="Pasa-Tolic L."/>
            <person name="Chaput D.L."/>
            <person name="Haridas S."/>
            <person name="Grigoriev I.V."/>
            <person name="Santelli C.M."/>
            <person name="Hansel C.M."/>
        </authorList>
    </citation>
    <scope>NUCLEOTIDE SEQUENCE [LARGE SCALE GENOMIC DNA]</scope>
    <source>
        <strain evidence="2 3">AP3s5-JAC2a</strain>
    </source>
</reference>
<protein>
    <submittedName>
        <fullName evidence="2">Metallo-dependent phosphatase</fullName>
    </submittedName>
</protein>
<feature type="domain" description="Calcineurin-like phosphoesterase" evidence="1">
    <location>
        <begin position="14"/>
        <end position="214"/>
    </location>
</feature>
<keyword evidence="3" id="KW-1185">Reference proteome</keyword>
<dbReference type="InterPro" id="IPR029052">
    <property type="entry name" value="Metallo-depent_PP-like"/>
</dbReference>
<proteinExistence type="predicted"/>
<name>A0A177CY25_9PLEO</name>
<organism evidence="2 3">
    <name type="scientific">Paraphaeosphaeria sporulosa</name>
    <dbReference type="NCBI Taxonomy" id="1460663"/>
    <lineage>
        <taxon>Eukaryota</taxon>
        <taxon>Fungi</taxon>
        <taxon>Dikarya</taxon>
        <taxon>Ascomycota</taxon>
        <taxon>Pezizomycotina</taxon>
        <taxon>Dothideomycetes</taxon>
        <taxon>Pleosporomycetidae</taxon>
        <taxon>Pleosporales</taxon>
        <taxon>Massarineae</taxon>
        <taxon>Didymosphaeriaceae</taxon>
        <taxon>Paraphaeosphaeria</taxon>
    </lineage>
</organism>
<evidence type="ECO:0000259" key="1">
    <source>
        <dbReference type="Pfam" id="PF00149"/>
    </source>
</evidence>
<dbReference type="PANTHER" id="PTHR12905">
    <property type="entry name" value="METALLOPHOSPHOESTERASE"/>
    <property type="match status" value="1"/>
</dbReference>
<sequence>MTTTAPNLKTRKSRIVCISDTHNQTPKLPQGDVLIHAGDLTKQGSRTELEKTVRWLEAADFEAKIVIAGNHDMTLDAPFFEKHNAHPSGHSRWPDTRSSEDNKKLFTESGSITYLENEAATIYLNAKDGPHTCFKVYGSPYVPNNRDWGFAYKPGTGRELWDAIPSDADIVVTHTPPKGHCDKAIHDERTGCAELLQALHRVRPMMCVFGHIHEARGVERVRWNLDSPRNGSLTRGVEVWEDPGTGKKQSMVNLSARGRRPLDNRSGLTRQIYCPKHLAQDKPLGGGLSGPPGVTQPSEIDSTSYLEGITGEIRRGAKFMLGGAIEHRQGVGSGGVRPEHEPDVEADERRETVMINAAFLGPHHLKTAFNKPIVVDVDLPVWATEDDAE</sequence>
<dbReference type="InParanoid" id="A0A177CY25"/>